<dbReference type="RefSeq" id="WP_248251229.1">
    <property type="nucleotide sequence ID" value="NZ_JAIWJX010000002.1"/>
</dbReference>
<keyword evidence="2" id="KW-1185">Reference proteome</keyword>
<dbReference type="EMBL" id="JAIWJX010000002">
    <property type="protein sequence ID" value="MCK6255401.1"/>
    <property type="molecule type" value="Genomic_DNA"/>
</dbReference>
<dbReference type="Proteomes" id="UP001139011">
    <property type="component" value="Unassembled WGS sequence"/>
</dbReference>
<accession>A0A9X2BBG7</accession>
<proteinExistence type="predicted"/>
<dbReference type="AlphaFoldDB" id="A0A9X2BBG7"/>
<name>A0A9X2BBG7_9BACL</name>
<organism evidence="1 2">
    <name type="scientific">Fictibacillus marinisediminis</name>
    <dbReference type="NCBI Taxonomy" id="2878389"/>
    <lineage>
        <taxon>Bacteria</taxon>
        <taxon>Bacillati</taxon>
        <taxon>Bacillota</taxon>
        <taxon>Bacilli</taxon>
        <taxon>Bacillales</taxon>
        <taxon>Fictibacillaceae</taxon>
        <taxon>Fictibacillus</taxon>
    </lineage>
</organism>
<evidence type="ECO:0000313" key="1">
    <source>
        <dbReference type="EMBL" id="MCK6255401.1"/>
    </source>
</evidence>
<gene>
    <name evidence="1" type="ORF">LCY76_02015</name>
</gene>
<protein>
    <submittedName>
        <fullName evidence="1">Uncharacterized protein</fullName>
    </submittedName>
</protein>
<comment type="caution">
    <text evidence="1">The sequence shown here is derived from an EMBL/GenBank/DDBJ whole genome shotgun (WGS) entry which is preliminary data.</text>
</comment>
<reference evidence="1" key="1">
    <citation type="submission" date="2021-09" db="EMBL/GenBank/DDBJ databases">
        <title>Genome analysis of Fictibacillus sp. KIGAM418 isolated from marine sediment.</title>
        <authorList>
            <person name="Seo M.-J."/>
            <person name="Cho E.-S."/>
            <person name="Hwang C.Y."/>
        </authorList>
    </citation>
    <scope>NUCLEOTIDE SEQUENCE</scope>
    <source>
        <strain evidence="1">KIGAM418</strain>
    </source>
</reference>
<sequence>MKFSSSELNLGFLDVNKMGNQCKLSFGQTVRSRVYNTTKKTQSFGESNGDFGQHNCERCRVNDNDILDGPTENKRC</sequence>
<evidence type="ECO:0000313" key="2">
    <source>
        <dbReference type="Proteomes" id="UP001139011"/>
    </source>
</evidence>